<organism evidence="1 2">
    <name type="scientific">Chryseobacterium gotjawalense</name>
    <dbReference type="NCBI Taxonomy" id="3042315"/>
    <lineage>
        <taxon>Bacteria</taxon>
        <taxon>Pseudomonadati</taxon>
        <taxon>Bacteroidota</taxon>
        <taxon>Flavobacteriia</taxon>
        <taxon>Flavobacteriales</taxon>
        <taxon>Weeksellaceae</taxon>
        <taxon>Chryseobacterium group</taxon>
        <taxon>Chryseobacterium</taxon>
    </lineage>
</organism>
<keyword evidence="2" id="KW-1185">Reference proteome</keyword>
<name>A0ABY8RI42_9FLAO</name>
<evidence type="ECO:0000313" key="1">
    <source>
        <dbReference type="EMBL" id="WHF53043.1"/>
    </source>
</evidence>
<sequence>MNQNKFFGKKILFFSVQTFDLEKKIQAKLEELGATVLYFDERPANSIWAKGIIRVKKSWYQCKIDRYYHKVFEHIKNQHFDYLLVNKGEVMPAFFLEKLTQQMPDCIKIFYTWDSFKNNRHPEKIIDLFDRKFSFDAEDAAAYGLNFRPLFFLDDYRKIRNSCTNKKFDLIFLGTAHSDRYRITREVNDWCLSKGLRTYYYYYIPNKIVYYLKRKLDKTFLQFDIKKLSFKSLSASDIVRWYDESNVILDVNHPSQSGLTLRVFEAIGAGKKLITTNQEVIKYSFYNPVNIFIIDRKNIVLNEGFFMNDYQEISMDLYERASLTGWLNCLFFEKESNIWINDRF</sequence>
<accession>A0ABY8RI42</accession>
<dbReference type="Proteomes" id="UP001241656">
    <property type="component" value="Chromosome"/>
</dbReference>
<evidence type="ECO:0000313" key="2">
    <source>
        <dbReference type="Proteomes" id="UP001241656"/>
    </source>
</evidence>
<protein>
    <recommendedName>
        <fullName evidence="3">Lipopolysaccharide biosynthesis protein</fullName>
    </recommendedName>
</protein>
<evidence type="ECO:0008006" key="3">
    <source>
        <dbReference type="Google" id="ProtNLM"/>
    </source>
</evidence>
<dbReference type="EMBL" id="CP124855">
    <property type="protein sequence ID" value="WHF53043.1"/>
    <property type="molecule type" value="Genomic_DNA"/>
</dbReference>
<proteinExistence type="predicted"/>
<gene>
    <name evidence="1" type="ORF">QGN23_07170</name>
</gene>
<reference evidence="1 2" key="1">
    <citation type="submission" date="2023-05" db="EMBL/GenBank/DDBJ databases">
        <title>Genomic insight into Chryseobacterium sp. wdc7 isolated forest soil (Gotjawal).</title>
        <authorList>
            <person name="Park S.-J."/>
        </authorList>
    </citation>
    <scope>NUCLEOTIDE SEQUENCE [LARGE SCALE GENOMIC DNA]</scope>
    <source>
        <strain evidence="2">wdc7</strain>
    </source>
</reference>
<dbReference type="RefSeq" id="WP_282906294.1">
    <property type="nucleotide sequence ID" value="NZ_CP124855.1"/>
</dbReference>